<proteinExistence type="predicted"/>
<evidence type="ECO:0000256" key="2">
    <source>
        <dbReference type="SAM" id="Phobius"/>
    </source>
</evidence>
<dbReference type="InterPro" id="IPR018571">
    <property type="entry name" value="Membrane_anchor_Opy2_N"/>
</dbReference>
<gene>
    <name evidence="4" type="ORF">AW171_hschr2295</name>
</gene>
<dbReference type="RefSeq" id="XP_017985774.1">
    <property type="nucleotide sequence ID" value="XM_018130130.1"/>
</dbReference>
<dbReference type="OrthoDB" id="2402916at2759"/>
<dbReference type="AlphaFoldDB" id="A0A109UWD6"/>
<protein>
    <submittedName>
        <fullName evidence="4">HBL124Cp</fullName>
    </submittedName>
</protein>
<keyword evidence="2" id="KW-1133">Transmembrane helix</keyword>
<organism evidence="4 5">
    <name type="scientific">Eremothecium sinecaudum</name>
    <dbReference type="NCBI Taxonomy" id="45286"/>
    <lineage>
        <taxon>Eukaryota</taxon>
        <taxon>Fungi</taxon>
        <taxon>Dikarya</taxon>
        <taxon>Ascomycota</taxon>
        <taxon>Saccharomycotina</taxon>
        <taxon>Saccharomycetes</taxon>
        <taxon>Saccharomycetales</taxon>
        <taxon>Saccharomycetaceae</taxon>
        <taxon>Eremothecium</taxon>
    </lineage>
</organism>
<keyword evidence="2" id="KW-0812">Transmembrane</keyword>
<feature type="domain" description="Membrane anchor Opy2 N-terminal" evidence="3">
    <location>
        <begin position="8"/>
        <end position="42"/>
    </location>
</feature>
<keyword evidence="5" id="KW-1185">Reference proteome</keyword>
<dbReference type="Proteomes" id="UP000243052">
    <property type="component" value="Chromosome ii"/>
</dbReference>
<dbReference type="EMBL" id="CP014242">
    <property type="protein sequence ID" value="AMD18778.1"/>
    <property type="molecule type" value="Genomic_DNA"/>
</dbReference>
<evidence type="ECO:0000313" key="5">
    <source>
        <dbReference type="Proteomes" id="UP000243052"/>
    </source>
</evidence>
<dbReference type="STRING" id="45286.A0A109UWD6"/>
<name>A0A109UWD6_9SACH</name>
<evidence type="ECO:0000256" key="1">
    <source>
        <dbReference type="SAM" id="MobiDB-lite"/>
    </source>
</evidence>
<reference evidence="4 5" key="1">
    <citation type="submission" date="2016-01" db="EMBL/GenBank/DDBJ databases">
        <title>Genome sequence of the yeast Holleya sinecauda.</title>
        <authorList>
            <person name="Dietrich F.S."/>
        </authorList>
    </citation>
    <scope>NUCLEOTIDE SEQUENCE [LARGE SCALE GENOMIC DNA]</scope>
    <source>
        <strain evidence="4 5">ATCC 58844</strain>
    </source>
</reference>
<dbReference type="GeneID" id="28721943"/>
<feature type="compositionally biased region" description="Basic and acidic residues" evidence="1">
    <location>
        <begin position="280"/>
        <end position="292"/>
    </location>
</feature>
<keyword evidence="2" id="KW-0472">Membrane</keyword>
<evidence type="ECO:0000313" key="4">
    <source>
        <dbReference type="EMBL" id="AMD18778.1"/>
    </source>
</evidence>
<sequence>MSFRETDCVQCPKTPPPCPTCAEDEYCIQTPLDCHSCPSRLCVKKNRTDKDSNKDKGANLGGIVGGVVAAVVVGVLLLLVLYYFKFWRHRKRGRSSSNISIDIDDEKILKQVIANGSHDGTYIENNNDIYQARNRSSAATVMTRASNVLPVAYIPGVTAVGKKTSRRRLFNNGDIRSHITLGSSILGGDDDDIDEGSEIASYIADRNSTADKPPALTTAIRGKAKLVQITEEDEDNRNAGAGKTGAGRSLPGDDSLIRTIYSPSISNPIELDIISDHIEIDSEENQKTDTKGSSDAASSNTDDEGSFILDVEVAEPIKR</sequence>
<feature type="region of interest" description="Disordered" evidence="1">
    <location>
        <begin position="280"/>
        <end position="319"/>
    </location>
</feature>
<evidence type="ECO:0000259" key="3">
    <source>
        <dbReference type="Pfam" id="PF09463"/>
    </source>
</evidence>
<feature type="transmembrane region" description="Helical" evidence="2">
    <location>
        <begin position="60"/>
        <end position="84"/>
    </location>
</feature>
<accession>A0A109UWD6</accession>
<feature type="region of interest" description="Disordered" evidence="1">
    <location>
        <begin position="227"/>
        <end position="254"/>
    </location>
</feature>
<dbReference type="Pfam" id="PF09463">
    <property type="entry name" value="Opy2"/>
    <property type="match status" value="1"/>
</dbReference>